<gene>
    <name evidence="3" type="ORF">F2P81_016445</name>
</gene>
<accession>A0A6A4SJ28</accession>
<feature type="compositionally biased region" description="Low complexity" evidence="1">
    <location>
        <begin position="1"/>
        <end position="20"/>
    </location>
</feature>
<evidence type="ECO:0000313" key="4">
    <source>
        <dbReference type="Proteomes" id="UP000438429"/>
    </source>
</evidence>
<feature type="region of interest" description="Disordered" evidence="1">
    <location>
        <begin position="1"/>
        <end position="86"/>
    </location>
</feature>
<reference evidence="3 4" key="1">
    <citation type="submission" date="2019-06" db="EMBL/GenBank/DDBJ databases">
        <title>Draft genomes of female and male turbot (Scophthalmus maximus).</title>
        <authorList>
            <person name="Xu H."/>
            <person name="Xu X.-W."/>
            <person name="Shao C."/>
            <person name="Chen S."/>
        </authorList>
    </citation>
    <scope>NUCLEOTIDE SEQUENCE [LARGE SCALE GENOMIC DNA]</scope>
    <source>
        <strain evidence="3">Ysfricsl-2016a</strain>
        <tissue evidence="3">Blood</tissue>
    </source>
</reference>
<sequence>MSAPLSSLAVSVPSVALSPSGEEERPLLLRQANTKSSGRDEQKRSSAHYNHGHVAHSLPSSPLFATDNATNYQVTGNHDDDDAAGAAGQTFSETIGHTNNNVPTEREGVTNGHLLRDVASSVSDVEEEEEFAPFLTTGHRLLLRAMHSSRTNSASCDDDVLVKSSANKLHPVAAV</sequence>
<feature type="domain" description="Neuregulin C-terminal" evidence="2">
    <location>
        <begin position="1"/>
        <end position="138"/>
    </location>
</feature>
<protein>
    <recommendedName>
        <fullName evidence="2">Neuregulin C-terminal domain-containing protein</fullName>
    </recommendedName>
</protein>
<dbReference type="Proteomes" id="UP000438429">
    <property type="component" value="Unassembled WGS sequence"/>
</dbReference>
<evidence type="ECO:0000313" key="3">
    <source>
        <dbReference type="EMBL" id="KAF0031890.1"/>
    </source>
</evidence>
<dbReference type="EMBL" id="VEVO01000014">
    <property type="protein sequence ID" value="KAF0031890.1"/>
    <property type="molecule type" value="Genomic_DNA"/>
</dbReference>
<evidence type="ECO:0000259" key="2">
    <source>
        <dbReference type="Pfam" id="PF02158"/>
    </source>
</evidence>
<evidence type="ECO:0000256" key="1">
    <source>
        <dbReference type="SAM" id="MobiDB-lite"/>
    </source>
</evidence>
<dbReference type="Pfam" id="PF02158">
    <property type="entry name" value="Neuregulin"/>
    <property type="match status" value="1"/>
</dbReference>
<proteinExistence type="predicted"/>
<comment type="caution">
    <text evidence="3">The sequence shown here is derived from an EMBL/GenBank/DDBJ whole genome shotgun (WGS) entry which is preliminary data.</text>
</comment>
<name>A0A6A4SJ28_SCOMX</name>
<feature type="compositionally biased region" description="Polar residues" evidence="1">
    <location>
        <begin position="67"/>
        <end position="76"/>
    </location>
</feature>
<dbReference type="InterPro" id="IPR002154">
    <property type="entry name" value="Neuregulin_C"/>
</dbReference>
<organism evidence="3 4">
    <name type="scientific">Scophthalmus maximus</name>
    <name type="common">Turbot</name>
    <name type="synonym">Psetta maxima</name>
    <dbReference type="NCBI Taxonomy" id="52904"/>
    <lineage>
        <taxon>Eukaryota</taxon>
        <taxon>Metazoa</taxon>
        <taxon>Chordata</taxon>
        <taxon>Craniata</taxon>
        <taxon>Vertebrata</taxon>
        <taxon>Euteleostomi</taxon>
        <taxon>Actinopterygii</taxon>
        <taxon>Neopterygii</taxon>
        <taxon>Teleostei</taxon>
        <taxon>Neoteleostei</taxon>
        <taxon>Acanthomorphata</taxon>
        <taxon>Carangaria</taxon>
        <taxon>Pleuronectiformes</taxon>
        <taxon>Pleuronectoidei</taxon>
        <taxon>Scophthalmidae</taxon>
        <taxon>Scophthalmus</taxon>
    </lineage>
</organism>
<dbReference type="AlphaFoldDB" id="A0A6A4SJ28"/>